<feature type="region of interest" description="Disordered" evidence="1">
    <location>
        <begin position="432"/>
        <end position="451"/>
    </location>
</feature>
<organism evidence="2 3">
    <name type="scientific">Cadophora malorum</name>
    <dbReference type="NCBI Taxonomy" id="108018"/>
    <lineage>
        <taxon>Eukaryota</taxon>
        <taxon>Fungi</taxon>
        <taxon>Dikarya</taxon>
        <taxon>Ascomycota</taxon>
        <taxon>Pezizomycotina</taxon>
        <taxon>Leotiomycetes</taxon>
        <taxon>Helotiales</taxon>
        <taxon>Ploettnerulaceae</taxon>
        <taxon>Cadophora</taxon>
    </lineage>
</organism>
<feature type="region of interest" description="Disordered" evidence="1">
    <location>
        <begin position="1"/>
        <end position="125"/>
    </location>
</feature>
<sequence>MGSFPLPQHQYQQTLQQVWSPSSSPSGSYASSSMLPAHGVGNGQFQQQAQIHVHQPSPDTSSSQVSITGNSSGSQLSVNGGAAGSMSSVSPGYQAQYHPPSQEVKKPYTSPYQPGASVSSSSSQIGTNGNGNAVFGIWPQYQGQYFSQGQQVSPAASGQMLAVNSNGYGTGARTLSSISPQHRQQYGQQAQQLSPFPSSQMLAVNENGSGFGAGLMASVSPHHQGQYYQRKQRSSPGEPGSQLSVNSGTGSRQTSIISPQHQSPSYQQIQQALGPPPAFALPRSNSASPARFMFLSNQQGQYQSLYPQLQTHSGQGSGVQSASSPIDDNDVFTDVKAEVDEQTQQLWYWIEVVKLWTFHDANLSPSEASRLATLYISKLPSDLPIHSNPTAAHASIISTLLSESHSLLHHLTLTILFPLIHSWSSSPGFHIHMSQPSSQPRTRSKYQITPLRPPNDARSNRLAYWRLQASTPASFPDGRILTPLEKFTEVLDTILDRKWVYAVGDGGDKQVRAVRAKMQGYLMWKFVLSADVVFLELVLRLSAEAYDRERWREVYFPAMIPQLMAINRDPLILPFLIGPDDWPCTLGTDEDVMNRCVAAMGVGQQ</sequence>
<feature type="region of interest" description="Disordered" evidence="1">
    <location>
        <begin position="222"/>
        <end position="282"/>
    </location>
</feature>
<comment type="caution">
    <text evidence="2">The sequence shown here is derived from an EMBL/GenBank/DDBJ whole genome shotgun (WGS) entry which is preliminary data.</text>
</comment>
<evidence type="ECO:0000313" key="3">
    <source>
        <dbReference type="Proteomes" id="UP000664132"/>
    </source>
</evidence>
<evidence type="ECO:0000256" key="1">
    <source>
        <dbReference type="SAM" id="MobiDB-lite"/>
    </source>
</evidence>
<feature type="compositionally biased region" description="Low complexity" evidence="1">
    <location>
        <begin position="181"/>
        <end position="192"/>
    </location>
</feature>
<feature type="compositionally biased region" description="Low complexity" evidence="1">
    <location>
        <begin position="44"/>
        <end position="55"/>
    </location>
</feature>
<feature type="compositionally biased region" description="Low complexity" evidence="1">
    <location>
        <begin position="253"/>
        <end position="271"/>
    </location>
</feature>
<keyword evidence="3" id="KW-1185">Reference proteome</keyword>
<feature type="compositionally biased region" description="Low complexity" evidence="1">
    <location>
        <begin position="8"/>
        <end position="33"/>
    </location>
</feature>
<dbReference type="OrthoDB" id="3548174at2759"/>
<feature type="region of interest" description="Disordered" evidence="1">
    <location>
        <begin position="172"/>
        <end position="193"/>
    </location>
</feature>
<feature type="compositionally biased region" description="Polar residues" evidence="1">
    <location>
        <begin position="241"/>
        <end position="252"/>
    </location>
</feature>
<evidence type="ECO:0000313" key="2">
    <source>
        <dbReference type="EMBL" id="KAG4422532.1"/>
    </source>
</evidence>
<dbReference type="Proteomes" id="UP000664132">
    <property type="component" value="Unassembled WGS sequence"/>
</dbReference>
<name>A0A8H7WD12_9HELO</name>
<accession>A0A8H7WD12</accession>
<proteinExistence type="predicted"/>
<feature type="compositionally biased region" description="Polar residues" evidence="1">
    <location>
        <begin position="434"/>
        <end position="447"/>
    </location>
</feature>
<protein>
    <submittedName>
        <fullName evidence="2">Uncharacterized protein</fullName>
    </submittedName>
</protein>
<feature type="compositionally biased region" description="Polar residues" evidence="1">
    <location>
        <begin position="57"/>
        <end position="78"/>
    </location>
</feature>
<dbReference type="AlphaFoldDB" id="A0A8H7WD12"/>
<gene>
    <name evidence="2" type="ORF">IFR04_004301</name>
</gene>
<dbReference type="EMBL" id="JAFJYH010000047">
    <property type="protein sequence ID" value="KAG4422532.1"/>
    <property type="molecule type" value="Genomic_DNA"/>
</dbReference>
<reference evidence="2" key="1">
    <citation type="submission" date="2021-02" db="EMBL/GenBank/DDBJ databases">
        <title>Genome sequence Cadophora malorum strain M34.</title>
        <authorList>
            <person name="Stefanovic E."/>
            <person name="Vu D."/>
            <person name="Scully C."/>
            <person name="Dijksterhuis J."/>
            <person name="Roader J."/>
            <person name="Houbraken J."/>
        </authorList>
    </citation>
    <scope>NUCLEOTIDE SEQUENCE</scope>
    <source>
        <strain evidence="2">M34</strain>
    </source>
</reference>